<reference evidence="1 2" key="1">
    <citation type="journal article" date="2020" name="Nature">
        <title>Six reference-quality genomes reveal evolution of bat adaptations.</title>
        <authorList>
            <person name="Jebb D."/>
            <person name="Huang Z."/>
            <person name="Pippel M."/>
            <person name="Hughes G.M."/>
            <person name="Lavrichenko K."/>
            <person name="Devanna P."/>
            <person name="Winkler S."/>
            <person name="Jermiin L.S."/>
            <person name="Skirmuntt E.C."/>
            <person name="Katzourakis A."/>
            <person name="Burkitt-Gray L."/>
            <person name="Ray D.A."/>
            <person name="Sullivan K.A.M."/>
            <person name="Roscito J.G."/>
            <person name="Kirilenko B.M."/>
            <person name="Davalos L.M."/>
            <person name="Corthals A.P."/>
            <person name="Power M.L."/>
            <person name="Jones G."/>
            <person name="Ransome R.D."/>
            <person name="Dechmann D.K.N."/>
            <person name="Locatelli A.G."/>
            <person name="Puechmaille S.J."/>
            <person name="Fedrigo O."/>
            <person name="Jarvis E.D."/>
            <person name="Hiller M."/>
            <person name="Vernes S.C."/>
            <person name="Myers E.W."/>
            <person name="Teeling E.C."/>
        </authorList>
    </citation>
    <scope>NUCLEOTIDE SEQUENCE [LARGE SCALE GENOMIC DNA]</scope>
    <source>
        <strain evidence="1">MRouAeg1</strain>
        <tissue evidence="1">Muscle</tissue>
    </source>
</reference>
<keyword evidence="2" id="KW-1185">Reference proteome</keyword>
<dbReference type="EMBL" id="JACASE010000003">
    <property type="protein sequence ID" value="KAF6485460.1"/>
    <property type="molecule type" value="Genomic_DNA"/>
</dbReference>
<name>A0A7J8IMM8_ROUAE</name>
<organism evidence="1 2">
    <name type="scientific">Rousettus aegyptiacus</name>
    <name type="common">Egyptian fruit bat</name>
    <name type="synonym">Pteropus aegyptiacus</name>
    <dbReference type="NCBI Taxonomy" id="9407"/>
    <lineage>
        <taxon>Eukaryota</taxon>
        <taxon>Metazoa</taxon>
        <taxon>Chordata</taxon>
        <taxon>Craniata</taxon>
        <taxon>Vertebrata</taxon>
        <taxon>Euteleostomi</taxon>
        <taxon>Mammalia</taxon>
        <taxon>Eutheria</taxon>
        <taxon>Laurasiatheria</taxon>
        <taxon>Chiroptera</taxon>
        <taxon>Yinpterochiroptera</taxon>
        <taxon>Pteropodoidea</taxon>
        <taxon>Pteropodidae</taxon>
        <taxon>Rousettinae</taxon>
        <taxon>Rousettus</taxon>
    </lineage>
</organism>
<evidence type="ECO:0000313" key="1">
    <source>
        <dbReference type="EMBL" id="KAF6485460.1"/>
    </source>
</evidence>
<protein>
    <submittedName>
        <fullName evidence="1">Uncharacterized protein</fullName>
    </submittedName>
</protein>
<proteinExistence type="predicted"/>
<dbReference type="AlphaFoldDB" id="A0A7J8IMM8"/>
<dbReference type="Proteomes" id="UP000593571">
    <property type="component" value="Unassembled WGS sequence"/>
</dbReference>
<comment type="caution">
    <text evidence="1">The sequence shown here is derived from an EMBL/GenBank/DDBJ whole genome shotgun (WGS) entry which is preliminary data.</text>
</comment>
<accession>A0A7J8IMM8</accession>
<gene>
    <name evidence="1" type="ORF">HJG63_010653</name>
</gene>
<evidence type="ECO:0000313" key="2">
    <source>
        <dbReference type="Proteomes" id="UP000593571"/>
    </source>
</evidence>
<sequence length="140" mass="16475">MKRKQITIICKYNCLLRNTGKRNTELSEWILVKWSSYKMTTKKLISFPLPNNLSENMMEKCDVLVVPCRITYHPKTLAASNIYYLSFCGSRIWVWISWVLWLRVSHRCNQVVSKGRDLILRSKRGAHSYGCWQNSAPRDC</sequence>